<dbReference type="AlphaFoldDB" id="A0AAD5R6B9"/>
<organism evidence="2 3">
    <name type="scientific">Parelaphostrongylus tenuis</name>
    <name type="common">Meningeal worm</name>
    <dbReference type="NCBI Taxonomy" id="148309"/>
    <lineage>
        <taxon>Eukaryota</taxon>
        <taxon>Metazoa</taxon>
        <taxon>Ecdysozoa</taxon>
        <taxon>Nematoda</taxon>
        <taxon>Chromadorea</taxon>
        <taxon>Rhabditida</taxon>
        <taxon>Rhabditina</taxon>
        <taxon>Rhabditomorpha</taxon>
        <taxon>Strongyloidea</taxon>
        <taxon>Metastrongylidae</taxon>
        <taxon>Parelaphostrongylus</taxon>
    </lineage>
</organism>
<gene>
    <name evidence="2" type="ORF">KIN20_031073</name>
</gene>
<dbReference type="Proteomes" id="UP001196413">
    <property type="component" value="Unassembled WGS sequence"/>
</dbReference>
<feature type="chain" id="PRO_5042241274" evidence="1">
    <location>
        <begin position="23"/>
        <end position="227"/>
    </location>
</feature>
<reference evidence="2" key="1">
    <citation type="submission" date="2021-06" db="EMBL/GenBank/DDBJ databases">
        <title>Parelaphostrongylus tenuis whole genome reference sequence.</title>
        <authorList>
            <person name="Garwood T.J."/>
            <person name="Larsen P.A."/>
            <person name="Fountain-Jones N.M."/>
            <person name="Garbe J.R."/>
            <person name="Macchietto M.G."/>
            <person name="Kania S.A."/>
            <person name="Gerhold R.W."/>
            <person name="Richards J.E."/>
            <person name="Wolf T.M."/>
        </authorList>
    </citation>
    <scope>NUCLEOTIDE SEQUENCE</scope>
    <source>
        <strain evidence="2">MNPRO001-30</strain>
        <tissue evidence="2">Meninges</tissue>
    </source>
</reference>
<dbReference type="EMBL" id="JAHQIW010006612">
    <property type="protein sequence ID" value="KAJ1369584.1"/>
    <property type="molecule type" value="Genomic_DNA"/>
</dbReference>
<evidence type="ECO:0000313" key="2">
    <source>
        <dbReference type="EMBL" id="KAJ1369584.1"/>
    </source>
</evidence>
<proteinExistence type="predicted"/>
<evidence type="ECO:0000313" key="3">
    <source>
        <dbReference type="Proteomes" id="UP001196413"/>
    </source>
</evidence>
<protein>
    <submittedName>
        <fullName evidence="2">Uncharacterized protein</fullName>
    </submittedName>
</protein>
<accession>A0AAD5R6B9</accession>
<keyword evidence="3" id="KW-1185">Reference proteome</keyword>
<comment type="caution">
    <text evidence="2">The sequence shown here is derived from an EMBL/GenBank/DDBJ whole genome shotgun (WGS) entry which is preliminary data.</text>
</comment>
<name>A0AAD5R6B9_PARTN</name>
<keyword evidence="1" id="KW-0732">Signal</keyword>
<feature type="signal peptide" evidence="1">
    <location>
        <begin position="1"/>
        <end position="22"/>
    </location>
</feature>
<evidence type="ECO:0000256" key="1">
    <source>
        <dbReference type="SAM" id="SignalP"/>
    </source>
</evidence>
<sequence>MAKFPSTGSFMITVLIIETALGCGVMPSGQSSTQSFTVSGFSLPVSMVYSGVANVQTEVHGIATSRDAAKAFVERLVMQAILDILEQQGRSALLPDAITSSILDQLRVQINYDPMECKGATVVAGGPKQIMGAVGMTPHCIIVGSTVTGTCPSINNLRLNCGMTNLPRMLMPISGNQKTIAGTLVTTNIIMANWSKSMWQNVLNRALRLSAVRPFGLHFVTAFATVN</sequence>